<dbReference type="InterPro" id="IPR043743">
    <property type="entry name" value="DUF5688"/>
</dbReference>
<gene>
    <name evidence="1" type="ORF">EubceDRAFT1_0579</name>
</gene>
<evidence type="ECO:0000313" key="2">
    <source>
        <dbReference type="Proteomes" id="UP000005753"/>
    </source>
</evidence>
<dbReference type="OrthoDB" id="1655031at2"/>
<dbReference type="HOGENOM" id="CLU_054014_0_0_9"/>
<proteinExistence type="predicted"/>
<dbReference type="AlphaFoldDB" id="I5ARJ6"/>
<evidence type="ECO:0000313" key="1">
    <source>
        <dbReference type="EMBL" id="EIM56419.1"/>
    </source>
</evidence>
<name>I5ARJ6_EUBC6</name>
<dbReference type="Pfam" id="PF18941">
    <property type="entry name" value="DUF5688"/>
    <property type="match status" value="1"/>
</dbReference>
<reference evidence="1 2" key="1">
    <citation type="submission" date="2010-08" db="EMBL/GenBank/DDBJ databases">
        <authorList>
            <consortium name="US DOE Joint Genome Institute (JGI-PGF)"/>
            <person name="Lucas S."/>
            <person name="Copeland A."/>
            <person name="Lapidus A."/>
            <person name="Cheng J.-F."/>
            <person name="Bruce D."/>
            <person name="Goodwin L."/>
            <person name="Pitluck S."/>
            <person name="Land M.L."/>
            <person name="Hauser L."/>
            <person name="Chang Y.-J."/>
            <person name="Anderson I.J."/>
            <person name="Johnson E."/>
            <person name="Mulhopadhyay B."/>
            <person name="Kyrpides N."/>
            <person name="Woyke T.J."/>
        </authorList>
    </citation>
    <scope>NUCLEOTIDE SEQUENCE [LARGE SCALE GENOMIC DNA]</scope>
    <source>
        <strain evidence="1 2">6</strain>
    </source>
</reference>
<organism evidence="1 2">
    <name type="scientific">Eubacterium cellulosolvens (strain ATCC 43171 / JCM 9499 / 6)</name>
    <name type="common">Cillobacterium cellulosolvens</name>
    <dbReference type="NCBI Taxonomy" id="633697"/>
    <lineage>
        <taxon>Bacteria</taxon>
        <taxon>Bacillati</taxon>
        <taxon>Bacillota</taxon>
        <taxon>Clostridia</taxon>
        <taxon>Eubacteriales</taxon>
        <taxon>Eubacteriaceae</taxon>
        <taxon>Eubacterium</taxon>
    </lineage>
</organism>
<dbReference type="STRING" id="633697.EubceDRAFT1_0579"/>
<reference evidence="1 2" key="2">
    <citation type="submission" date="2012-02" db="EMBL/GenBank/DDBJ databases">
        <title>Improved High-Quality Draft sequence of Eubacterium cellulosolvens 6.</title>
        <authorList>
            <consortium name="US DOE Joint Genome Institute"/>
            <person name="Lucas S."/>
            <person name="Han J."/>
            <person name="Lapidus A."/>
            <person name="Cheng J.-F."/>
            <person name="Goodwin L."/>
            <person name="Pitluck S."/>
            <person name="Peters L."/>
            <person name="Mikhailova N."/>
            <person name="Gu W."/>
            <person name="Detter J.C."/>
            <person name="Han C."/>
            <person name="Tapia R."/>
            <person name="Land M."/>
            <person name="Hauser L."/>
            <person name="Kyrpides N."/>
            <person name="Ivanova N."/>
            <person name="Pagani I."/>
            <person name="Johnson E."/>
            <person name="Mukhopadhyay B."/>
            <person name="Anderson I."/>
            <person name="Woyke T."/>
        </authorList>
    </citation>
    <scope>NUCLEOTIDE SEQUENCE [LARGE SCALE GENOMIC DNA]</scope>
    <source>
        <strain evidence="1 2">6</strain>
    </source>
</reference>
<sequence>MTLNTFTDLLVDELNRRSDEETFIEHKSIRKNNGTQWEALIIRKGDSRIAPTIYLDDWYRKYRDGKEIFELAGNILGAYDKMLEKIDIGKGFFLSYEEVRNGLYMRLVNAEKNEEMLKEVPHRKWRDLALVCYYRMPRETLDYGTIQIHNFQLACWGVSPEQILEDAWQNTRREFQPRLRPVREVLFSIREEVPFAPVEDMPEMPLYVLTGKEQYMGAVCITLPGVAEDISEKLNGDFYVLPSSIHECLVVPDDGSFQFKTEELNAMVREINLTQLTPEEVLSEHVYHYSREKGRFDI</sequence>
<protein>
    <submittedName>
        <fullName evidence="1">Uncharacterized protein</fullName>
    </submittedName>
</protein>
<dbReference type="eggNOG" id="ENOG502ZCAA">
    <property type="taxonomic scope" value="Bacteria"/>
</dbReference>
<accession>I5ARJ6</accession>
<dbReference type="EMBL" id="CM001487">
    <property type="protein sequence ID" value="EIM56419.1"/>
    <property type="molecule type" value="Genomic_DNA"/>
</dbReference>
<keyword evidence="2" id="KW-1185">Reference proteome</keyword>
<dbReference type="Proteomes" id="UP000005753">
    <property type="component" value="Chromosome"/>
</dbReference>